<dbReference type="GO" id="GO:0032259">
    <property type="term" value="P:methylation"/>
    <property type="evidence" value="ECO:0007669"/>
    <property type="project" value="UniProtKB-KW"/>
</dbReference>
<dbReference type="RefSeq" id="WP_048896171.1">
    <property type="nucleotide sequence ID" value="NZ_LFOD01000025.1"/>
</dbReference>
<sequence>MHPYPTDTGDPELTPVIFTGDALDVLRTLPDSSVDAVITDPPYGLTDIPPKRVVDAITRWAAGERDFVPDGKGFMSARWDRFVPPPAIWDECLRVLRPGGHLAAFSGARTQDLMGMSIRLAGFELRDSLAWISASRFPKGAEPAREIAKQLGDGAPEAVQWQGWSTALKPAVEPIVLARKPLDGNVATNLLTHGVGALHTDAVRVPFASEADETESKTKNRHATFGSTQGGNNVYGDYSGVAHKDYDAEGRFPPNVLLDGVAAAALDEQSGRTRSRSAKPRQSKESGDGWRTRHTGAEYDDVGGASRFFPRIEVPFHYAGRAVPGERPVVAGADGRQIKHTTVKPVALMSWLVRLLCPAGGQVLDPFAGSGTTLEAARDAGMRSIGVELDPDHVRLIEKRLSTAPGPERSRIAS</sequence>
<protein>
    <recommendedName>
        <fullName evidence="4">Methyltransferase</fullName>
        <ecNumber evidence="4">2.1.1.-</ecNumber>
    </recommendedName>
</protein>
<accession>A0A0J8U2Y0</accession>
<reference evidence="7 8" key="1">
    <citation type="submission" date="2015-06" db="EMBL/GenBank/DDBJ databases">
        <title>Genome sequence of Mycobacterium conceptionense strain MLE.</title>
        <authorList>
            <person name="Greninger A.L."/>
            <person name="Cunningham G."/>
            <person name="Chiu C.Y."/>
            <person name="Miller S."/>
        </authorList>
    </citation>
    <scope>NUCLEOTIDE SEQUENCE [LARGE SCALE GENOMIC DNA]</scope>
    <source>
        <strain evidence="7 8">MLE</strain>
    </source>
</reference>
<dbReference type="InterPro" id="IPR001091">
    <property type="entry name" value="RM_Methyltransferase"/>
</dbReference>
<dbReference type="PANTHER" id="PTHR13370:SF3">
    <property type="entry name" value="TRNA (GUANINE(10)-N2)-METHYLTRANSFERASE HOMOLOG"/>
    <property type="match status" value="1"/>
</dbReference>
<evidence type="ECO:0000259" key="6">
    <source>
        <dbReference type="Pfam" id="PF01555"/>
    </source>
</evidence>
<dbReference type="PATRIC" id="fig|451644.5.peg.4686"/>
<comment type="caution">
    <text evidence="7">The sequence shown here is derived from an EMBL/GenBank/DDBJ whole genome shotgun (WGS) entry which is preliminary data.</text>
</comment>
<keyword evidence="3" id="KW-0808">Transferase</keyword>
<proteinExistence type="inferred from homology"/>
<dbReference type="InterPro" id="IPR002941">
    <property type="entry name" value="DNA_methylase_N4/N6"/>
</dbReference>
<dbReference type="OrthoDB" id="9773060at2"/>
<evidence type="ECO:0000256" key="5">
    <source>
        <dbReference type="SAM" id="MobiDB-lite"/>
    </source>
</evidence>
<feature type="region of interest" description="Disordered" evidence="5">
    <location>
        <begin position="267"/>
        <end position="298"/>
    </location>
</feature>
<feature type="domain" description="DNA methylase N-4/N-6" evidence="6">
    <location>
        <begin position="34"/>
        <end position="399"/>
    </location>
</feature>
<dbReference type="InterPro" id="IPR002052">
    <property type="entry name" value="DNA_methylase_N6_adenine_CS"/>
</dbReference>
<evidence type="ECO:0000256" key="1">
    <source>
        <dbReference type="ARBA" id="ARBA00006594"/>
    </source>
</evidence>
<organism evidence="7 8">
    <name type="scientific">Mycolicibacterium conceptionense</name>
    <dbReference type="NCBI Taxonomy" id="451644"/>
    <lineage>
        <taxon>Bacteria</taxon>
        <taxon>Bacillati</taxon>
        <taxon>Actinomycetota</taxon>
        <taxon>Actinomycetes</taxon>
        <taxon>Mycobacteriales</taxon>
        <taxon>Mycobacteriaceae</taxon>
        <taxon>Mycolicibacterium</taxon>
    </lineage>
</organism>
<keyword evidence="2" id="KW-0489">Methyltransferase</keyword>
<dbReference type="EMBL" id="LFOD01000025">
    <property type="protein sequence ID" value="KMV15913.1"/>
    <property type="molecule type" value="Genomic_DNA"/>
</dbReference>
<dbReference type="PRINTS" id="PR00508">
    <property type="entry name" value="S21N4MTFRASE"/>
</dbReference>
<dbReference type="PANTHER" id="PTHR13370">
    <property type="entry name" value="RNA METHYLASE-RELATED"/>
    <property type="match status" value="1"/>
</dbReference>
<evidence type="ECO:0000313" key="7">
    <source>
        <dbReference type="EMBL" id="KMV15913.1"/>
    </source>
</evidence>
<evidence type="ECO:0000256" key="3">
    <source>
        <dbReference type="ARBA" id="ARBA00022679"/>
    </source>
</evidence>
<gene>
    <name evidence="7" type="ORF">ACT17_22705</name>
</gene>
<evidence type="ECO:0000256" key="2">
    <source>
        <dbReference type="ARBA" id="ARBA00022603"/>
    </source>
</evidence>
<dbReference type="InterPro" id="IPR029063">
    <property type="entry name" value="SAM-dependent_MTases_sf"/>
</dbReference>
<evidence type="ECO:0000256" key="4">
    <source>
        <dbReference type="RuleBase" id="RU362026"/>
    </source>
</evidence>
<dbReference type="GO" id="GO:0003677">
    <property type="term" value="F:DNA binding"/>
    <property type="evidence" value="ECO:0007669"/>
    <property type="project" value="InterPro"/>
</dbReference>
<dbReference type="Pfam" id="PF01555">
    <property type="entry name" value="N6_N4_Mtase"/>
    <property type="match status" value="1"/>
</dbReference>
<feature type="compositionally biased region" description="Basic and acidic residues" evidence="5">
    <location>
        <begin position="282"/>
        <end position="297"/>
    </location>
</feature>
<feature type="region of interest" description="Disordered" evidence="5">
    <location>
        <begin position="209"/>
        <end position="233"/>
    </location>
</feature>
<name>A0A0J8U2Y0_9MYCO</name>
<evidence type="ECO:0000313" key="8">
    <source>
        <dbReference type="Proteomes" id="UP000037594"/>
    </source>
</evidence>
<dbReference type="EC" id="2.1.1.-" evidence="4"/>
<comment type="similarity">
    <text evidence="1 4">Belongs to the N(4)/N(6)-methyltransferase family.</text>
</comment>
<dbReference type="Proteomes" id="UP000037594">
    <property type="component" value="Unassembled WGS sequence"/>
</dbReference>
<dbReference type="GO" id="GO:0008170">
    <property type="term" value="F:N-methyltransferase activity"/>
    <property type="evidence" value="ECO:0007669"/>
    <property type="project" value="InterPro"/>
</dbReference>
<dbReference type="PROSITE" id="PS00092">
    <property type="entry name" value="N6_MTASE"/>
    <property type="match status" value="1"/>
</dbReference>
<dbReference type="Gene3D" id="3.40.50.150">
    <property type="entry name" value="Vaccinia Virus protein VP39"/>
    <property type="match status" value="1"/>
</dbReference>
<dbReference type="AlphaFoldDB" id="A0A0J8U2Y0"/>
<dbReference type="GO" id="GO:0005737">
    <property type="term" value="C:cytoplasm"/>
    <property type="evidence" value="ECO:0007669"/>
    <property type="project" value="TreeGrafter"/>
</dbReference>
<dbReference type="SUPFAM" id="SSF53335">
    <property type="entry name" value="S-adenosyl-L-methionine-dependent methyltransferases"/>
    <property type="match status" value="1"/>
</dbReference>